<dbReference type="Proteomes" id="UP001230649">
    <property type="component" value="Unassembled WGS sequence"/>
</dbReference>
<sequence length="117" mass="12594">MPSIAPSSTTDNSNDTPGGPPSVSTAQSQRAPASDASTGKIGEHESTLQQAAKFPEQDDHSPGKITGEGQKLEDLKGDVRSYRGEVSDWRMYLLEFAHPQYLYHVSSLPSVTGLYTV</sequence>
<gene>
    <name evidence="1" type="ORF">QFC20_005038</name>
</gene>
<organism evidence="1 2">
    <name type="scientific">Naganishia adeliensis</name>
    <dbReference type="NCBI Taxonomy" id="92952"/>
    <lineage>
        <taxon>Eukaryota</taxon>
        <taxon>Fungi</taxon>
        <taxon>Dikarya</taxon>
        <taxon>Basidiomycota</taxon>
        <taxon>Agaricomycotina</taxon>
        <taxon>Tremellomycetes</taxon>
        <taxon>Filobasidiales</taxon>
        <taxon>Filobasidiaceae</taxon>
        <taxon>Naganishia</taxon>
    </lineage>
</organism>
<name>A0ACC2VT79_9TREE</name>
<dbReference type="EMBL" id="JASBWS010000065">
    <property type="protein sequence ID" value="KAJ9102209.1"/>
    <property type="molecule type" value="Genomic_DNA"/>
</dbReference>
<evidence type="ECO:0000313" key="2">
    <source>
        <dbReference type="Proteomes" id="UP001230649"/>
    </source>
</evidence>
<reference evidence="1" key="1">
    <citation type="submission" date="2023-04" db="EMBL/GenBank/DDBJ databases">
        <title>Draft Genome sequencing of Naganishia species isolated from polar environments using Oxford Nanopore Technology.</title>
        <authorList>
            <person name="Leo P."/>
            <person name="Venkateswaran K."/>
        </authorList>
    </citation>
    <scope>NUCLEOTIDE SEQUENCE</scope>
    <source>
        <strain evidence="1">MNA-CCFEE 5262</strain>
    </source>
</reference>
<comment type="caution">
    <text evidence="1">The sequence shown here is derived from an EMBL/GenBank/DDBJ whole genome shotgun (WGS) entry which is preliminary data.</text>
</comment>
<accession>A0ACC2VT79</accession>
<evidence type="ECO:0000313" key="1">
    <source>
        <dbReference type="EMBL" id="KAJ9102209.1"/>
    </source>
</evidence>
<keyword evidence="2" id="KW-1185">Reference proteome</keyword>
<protein>
    <submittedName>
        <fullName evidence="1">Uncharacterized protein</fullName>
    </submittedName>
</protein>
<proteinExistence type="predicted"/>